<dbReference type="AlphaFoldDB" id="A0A329ULP8"/>
<sequence length="66" mass="7058">MAWYAKGRPLHGVCFKKAMEKMGFSPSARLPAGIVKIIADGKGDVKGKERAAISTKTGEFESGFAK</sequence>
<dbReference type="Proteomes" id="UP000250429">
    <property type="component" value="Unassembled WGS sequence"/>
</dbReference>
<proteinExistence type="predicted"/>
<keyword evidence="2" id="KW-1185">Reference proteome</keyword>
<dbReference type="RefSeq" id="WP_112143918.1">
    <property type="nucleotide sequence ID" value="NZ_JBLVPC010000165.1"/>
</dbReference>
<gene>
    <name evidence="1" type="ORF">C4N23_02965</name>
</gene>
<organism evidence="1 2">
    <name type="scientific">Faecalibacterium hattorii</name>
    <dbReference type="NCBI Taxonomy" id="2935520"/>
    <lineage>
        <taxon>Bacteria</taxon>
        <taxon>Bacillati</taxon>
        <taxon>Bacillota</taxon>
        <taxon>Clostridia</taxon>
        <taxon>Eubacteriales</taxon>
        <taxon>Oscillospiraceae</taxon>
        <taxon>Faecalibacterium</taxon>
    </lineage>
</organism>
<dbReference type="EMBL" id="PRLC01000003">
    <property type="protein sequence ID" value="RAW62836.1"/>
    <property type="molecule type" value="Genomic_DNA"/>
</dbReference>
<evidence type="ECO:0000313" key="1">
    <source>
        <dbReference type="EMBL" id="RAW62836.1"/>
    </source>
</evidence>
<protein>
    <submittedName>
        <fullName evidence="1">Uncharacterized protein</fullName>
    </submittedName>
</protein>
<accession>A0A329ULP8</accession>
<name>A0A329ULP8_9FIRM</name>
<evidence type="ECO:0000313" key="2">
    <source>
        <dbReference type="Proteomes" id="UP000250429"/>
    </source>
</evidence>
<reference evidence="1 2" key="1">
    <citation type="submission" date="2018-02" db="EMBL/GenBank/DDBJ databases">
        <title>Complete genome sequencing of Faecalibacterium prausnitzii strains isolated from the human gut.</title>
        <authorList>
            <person name="Fitzgerald B.C."/>
            <person name="Shkoporov A.N."/>
            <person name="Ross P.R."/>
            <person name="Hill C."/>
        </authorList>
    </citation>
    <scope>NUCLEOTIDE SEQUENCE [LARGE SCALE GENOMIC DNA]</scope>
    <source>
        <strain evidence="1 2">APC922/41-1</strain>
    </source>
</reference>
<comment type="caution">
    <text evidence="1">The sequence shown here is derived from an EMBL/GenBank/DDBJ whole genome shotgun (WGS) entry which is preliminary data.</text>
</comment>